<reference evidence="1 2" key="1">
    <citation type="journal article" date="2018" name="Nat. Ecol. Evol.">
        <title>Genomic signatures of mitonuclear coevolution across populations of Tigriopus californicus.</title>
        <authorList>
            <person name="Barreto F.S."/>
            <person name="Watson E.T."/>
            <person name="Lima T.G."/>
            <person name="Willett C.S."/>
            <person name="Edmands S."/>
            <person name="Li W."/>
            <person name="Burton R.S."/>
        </authorList>
    </citation>
    <scope>NUCLEOTIDE SEQUENCE [LARGE SCALE GENOMIC DNA]</scope>
    <source>
        <strain evidence="1 2">San Diego</strain>
    </source>
</reference>
<evidence type="ECO:0000313" key="2">
    <source>
        <dbReference type="Proteomes" id="UP000318571"/>
    </source>
</evidence>
<feature type="non-terminal residue" evidence="1">
    <location>
        <position position="302"/>
    </location>
</feature>
<comment type="caution">
    <text evidence="1">The sequence shown here is derived from an EMBL/GenBank/DDBJ whole genome shotgun (WGS) entry which is preliminary data.</text>
</comment>
<evidence type="ECO:0000313" key="1">
    <source>
        <dbReference type="EMBL" id="TRY70086.1"/>
    </source>
</evidence>
<sequence length="302" mass="35372">MIVYYHINSPLRNLHIPPLMDPIQLGPNQDSSMDKQCQCKKIETTLEESACSDFSATRGPNQRVISFSLFGVDNPKYKLQDLRDNLQDLPKFYPGYVMRIYHDRVNVSALCDLFCHNDLLDLLITHGVMLNEKFGMLWRYIPLLDPLVSEFHARDLDSRFLNREVQSVRDWQRSGKSLHIMRDHPSHNAVIMGGLFGMRKTIENQPLIANILHVILEKAYKCHMRQLDQYLLKLYLWPTFQHDSFIQDSYHCHWHQDIQPFSTRRVPGRGRNFLGSTDDSDVLNQSCPIQCRPKENKDWTIC</sequence>
<proteinExistence type="predicted"/>
<dbReference type="EMBL" id="VCGU01000009">
    <property type="protein sequence ID" value="TRY70086.1"/>
    <property type="molecule type" value="Genomic_DNA"/>
</dbReference>
<dbReference type="OMA" id="HINSTCN"/>
<dbReference type="AlphaFoldDB" id="A0A553NXD1"/>
<accession>A0A553NXD1</accession>
<protein>
    <submittedName>
        <fullName evidence="1">Uncharacterized protein</fullName>
    </submittedName>
</protein>
<dbReference type="Proteomes" id="UP000318571">
    <property type="component" value="Chromosome 9"/>
</dbReference>
<organism evidence="1 2">
    <name type="scientific">Tigriopus californicus</name>
    <name type="common">Marine copepod</name>
    <dbReference type="NCBI Taxonomy" id="6832"/>
    <lineage>
        <taxon>Eukaryota</taxon>
        <taxon>Metazoa</taxon>
        <taxon>Ecdysozoa</taxon>
        <taxon>Arthropoda</taxon>
        <taxon>Crustacea</taxon>
        <taxon>Multicrustacea</taxon>
        <taxon>Hexanauplia</taxon>
        <taxon>Copepoda</taxon>
        <taxon>Harpacticoida</taxon>
        <taxon>Harpacticidae</taxon>
        <taxon>Tigriopus</taxon>
    </lineage>
</organism>
<gene>
    <name evidence="1" type="ORF">TCAL_05194</name>
</gene>
<keyword evidence="2" id="KW-1185">Reference proteome</keyword>
<name>A0A553NXD1_TIGCA</name>